<name>A0A8S0TK91_OLEEU</name>
<dbReference type="PANTHER" id="PTHR32166">
    <property type="entry name" value="OSJNBA0013A04.12 PROTEIN"/>
    <property type="match status" value="1"/>
</dbReference>
<dbReference type="OrthoDB" id="2012664at2759"/>
<feature type="domain" description="HAT C-terminal dimerisation" evidence="1">
    <location>
        <begin position="174"/>
        <end position="230"/>
    </location>
</feature>
<dbReference type="Gramene" id="OE9A040445T1">
    <property type="protein sequence ID" value="OE9A040445C1"/>
    <property type="gene ID" value="OE9A040445"/>
</dbReference>
<dbReference type="PANTHER" id="PTHR32166:SF88">
    <property type="entry name" value="HAT TRANSPOSON SUPERFAMILY"/>
    <property type="match status" value="1"/>
</dbReference>
<dbReference type="SUPFAM" id="SSF53098">
    <property type="entry name" value="Ribonuclease H-like"/>
    <property type="match status" value="1"/>
</dbReference>
<dbReference type="GO" id="GO:0046983">
    <property type="term" value="F:protein dimerization activity"/>
    <property type="evidence" value="ECO:0007669"/>
    <property type="project" value="InterPro"/>
</dbReference>
<dbReference type="AlphaFoldDB" id="A0A8S0TK91"/>
<keyword evidence="3" id="KW-1185">Reference proteome</keyword>
<dbReference type="InterPro" id="IPR012337">
    <property type="entry name" value="RNaseH-like_sf"/>
</dbReference>
<evidence type="ECO:0000313" key="3">
    <source>
        <dbReference type="Proteomes" id="UP000594638"/>
    </source>
</evidence>
<dbReference type="EMBL" id="CACTIH010007258">
    <property type="protein sequence ID" value="CAA3006185.1"/>
    <property type="molecule type" value="Genomic_DNA"/>
</dbReference>
<protein>
    <submittedName>
        <fullName evidence="2">Uncharacterized protein LOC111412634</fullName>
    </submittedName>
</protein>
<dbReference type="InterPro" id="IPR008906">
    <property type="entry name" value="HATC_C_dom"/>
</dbReference>
<organism evidence="2 3">
    <name type="scientific">Olea europaea subsp. europaea</name>
    <dbReference type="NCBI Taxonomy" id="158383"/>
    <lineage>
        <taxon>Eukaryota</taxon>
        <taxon>Viridiplantae</taxon>
        <taxon>Streptophyta</taxon>
        <taxon>Embryophyta</taxon>
        <taxon>Tracheophyta</taxon>
        <taxon>Spermatophyta</taxon>
        <taxon>Magnoliopsida</taxon>
        <taxon>eudicotyledons</taxon>
        <taxon>Gunneridae</taxon>
        <taxon>Pentapetalae</taxon>
        <taxon>asterids</taxon>
        <taxon>lamiids</taxon>
        <taxon>Lamiales</taxon>
        <taxon>Oleaceae</taxon>
        <taxon>Oleeae</taxon>
        <taxon>Olea</taxon>
    </lineage>
</organism>
<sequence>MCSMSVSREWTLSAYARESKGKRFVDDVLDYVFWKECANIVQLTEPLVRILRIVDSDEKSSMGYLYEAIHVAKNEIEHRFQRRKNRVAPYLQIIQNRWDSQLRKNLHATEYWLNPSFQYNNPDMENHKQTISGLLDVIERYTYGQPNLRSKLTSEMRLFRQAHGDLGRLSAVADRHRMSPDEWWMCYGCSATNLQTLAIRVLSQTCSSSGCERNWSIFEQIHSKKRNRLE</sequence>
<reference evidence="2 3" key="1">
    <citation type="submission" date="2019-12" db="EMBL/GenBank/DDBJ databases">
        <authorList>
            <person name="Alioto T."/>
            <person name="Alioto T."/>
            <person name="Gomez Garrido J."/>
        </authorList>
    </citation>
    <scope>NUCLEOTIDE SEQUENCE [LARGE SCALE GENOMIC DNA]</scope>
</reference>
<dbReference type="Proteomes" id="UP000594638">
    <property type="component" value="Unassembled WGS sequence"/>
</dbReference>
<comment type="caution">
    <text evidence="2">The sequence shown here is derived from an EMBL/GenBank/DDBJ whole genome shotgun (WGS) entry which is preliminary data.</text>
</comment>
<evidence type="ECO:0000259" key="1">
    <source>
        <dbReference type="Pfam" id="PF05699"/>
    </source>
</evidence>
<gene>
    <name evidence="2" type="ORF">OLEA9_A040445</name>
</gene>
<evidence type="ECO:0000313" key="2">
    <source>
        <dbReference type="EMBL" id="CAA3006185.1"/>
    </source>
</evidence>
<dbReference type="Pfam" id="PF05699">
    <property type="entry name" value="Dimer_Tnp_hAT"/>
    <property type="match status" value="1"/>
</dbReference>
<proteinExistence type="predicted"/>
<accession>A0A8S0TK91</accession>